<feature type="compositionally biased region" description="Basic and acidic residues" evidence="1">
    <location>
        <begin position="46"/>
        <end position="55"/>
    </location>
</feature>
<evidence type="ECO:0008006" key="5">
    <source>
        <dbReference type="Google" id="ProtNLM"/>
    </source>
</evidence>
<evidence type="ECO:0000256" key="1">
    <source>
        <dbReference type="SAM" id="MobiDB-lite"/>
    </source>
</evidence>
<name>A0ABQ2KVX7_9BACL</name>
<evidence type="ECO:0000256" key="2">
    <source>
        <dbReference type="SAM" id="SignalP"/>
    </source>
</evidence>
<keyword evidence="2" id="KW-0732">Signal</keyword>
<evidence type="ECO:0000313" key="3">
    <source>
        <dbReference type="EMBL" id="GGN94996.1"/>
    </source>
</evidence>
<organism evidence="3 4">
    <name type="scientific">Saccharibacillus kuerlensis</name>
    <dbReference type="NCBI Taxonomy" id="459527"/>
    <lineage>
        <taxon>Bacteria</taxon>
        <taxon>Bacillati</taxon>
        <taxon>Bacillota</taxon>
        <taxon>Bacilli</taxon>
        <taxon>Bacillales</taxon>
        <taxon>Paenibacillaceae</taxon>
        <taxon>Saccharibacillus</taxon>
    </lineage>
</organism>
<comment type="caution">
    <text evidence="3">The sequence shown here is derived from an EMBL/GenBank/DDBJ whole genome shotgun (WGS) entry which is preliminary data.</text>
</comment>
<protein>
    <recommendedName>
        <fullName evidence="5">FG-GAP repeat protein</fullName>
    </recommendedName>
</protein>
<feature type="region of interest" description="Disordered" evidence="1">
    <location>
        <begin position="19"/>
        <end position="122"/>
    </location>
</feature>
<dbReference type="RefSeq" id="WP_018976990.1">
    <property type="nucleotide sequence ID" value="NZ_BMLN01000002.1"/>
</dbReference>
<sequence length="296" mass="31560">MRKLFLLPTVLALAVVSACGKEEPVDSASTAVSKTNETEEGTGSLKEADSEKPKTTESAGAPEEATSSTEKENALEGTEPITESEAASPVTETEEEPPQNEELNRQEMEDDEDEVAGDAPQSDDLIRAADGSMIPNIEWRTGDPDISMPVRFGSTEAELILGQDSPNGVKVLLLFPSGSIARPLDLSGVEDSGAFDDYGELSTGYAIQAALHDFDGDGIDELVLAAGDSVIDEAVWVFSYTDVANVEKVDPMTQDLAIGSQSYIVLDGNQLIAPYGSQGLVEIYKYVDKEFLQSAN</sequence>
<feature type="chain" id="PRO_5046849395" description="FG-GAP repeat protein" evidence="2">
    <location>
        <begin position="21"/>
        <end position="296"/>
    </location>
</feature>
<feature type="signal peptide" evidence="2">
    <location>
        <begin position="1"/>
        <end position="20"/>
    </location>
</feature>
<dbReference type="EMBL" id="BMLN01000002">
    <property type="protein sequence ID" value="GGN94996.1"/>
    <property type="molecule type" value="Genomic_DNA"/>
</dbReference>
<keyword evidence="4" id="KW-1185">Reference proteome</keyword>
<reference evidence="4" key="1">
    <citation type="journal article" date="2019" name="Int. J. Syst. Evol. Microbiol.">
        <title>The Global Catalogue of Microorganisms (GCM) 10K type strain sequencing project: providing services to taxonomists for standard genome sequencing and annotation.</title>
        <authorList>
            <consortium name="The Broad Institute Genomics Platform"/>
            <consortium name="The Broad Institute Genome Sequencing Center for Infectious Disease"/>
            <person name="Wu L."/>
            <person name="Ma J."/>
        </authorList>
    </citation>
    <scope>NUCLEOTIDE SEQUENCE [LARGE SCALE GENOMIC DNA]</scope>
    <source>
        <strain evidence="4">CGMCC 1.6964</strain>
    </source>
</reference>
<gene>
    <name evidence="3" type="ORF">GCM10010969_10260</name>
</gene>
<accession>A0ABQ2KVX7</accession>
<proteinExistence type="predicted"/>
<dbReference type="PROSITE" id="PS51257">
    <property type="entry name" value="PROKAR_LIPOPROTEIN"/>
    <property type="match status" value="1"/>
</dbReference>
<dbReference type="Proteomes" id="UP000606653">
    <property type="component" value="Unassembled WGS sequence"/>
</dbReference>
<evidence type="ECO:0000313" key="4">
    <source>
        <dbReference type="Proteomes" id="UP000606653"/>
    </source>
</evidence>